<dbReference type="PANTHER" id="PTHR37017:SF11">
    <property type="entry name" value="ESTERASE_LIPASE_THIOESTERASE DOMAIN-CONTAINING PROTEIN"/>
    <property type="match status" value="1"/>
</dbReference>
<dbReference type="PANTHER" id="PTHR37017">
    <property type="entry name" value="AB HYDROLASE-1 DOMAIN-CONTAINING PROTEIN-RELATED"/>
    <property type="match status" value="1"/>
</dbReference>
<dbReference type="Proteomes" id="UP001199322">
    <property type="component" value="Unassembled WGS sequence"/>
</dbReference>
<dbReference type="Pfam" id="PF12697">
    <property type="entry name" value="Abhydrolase_6"/>
    <property type="match status" value="1"/>
</dbReference>
<dbReference type="SUPFAM" id="SSF53474">
    <property type="entry name" value="alpha/beta-Hydrolases"/>
    <property type="match status" value="1"/>
</dbReference>
<dbReference type="AlphaFoldDB" id="A0AAW4QCH0"/>
<dbReference type="RefSeq" id="WP_071040865.1">
    <property type="nucleotide sequence ID" value="NZ_QGAR01000045.1"/>
</dbReference>
<protein>
    <submittedName>
        <fullName evidence="2">Alpha/beta hydrolase</fullName>
    </submittedName>
</protein>
<name>A0AAW4QCH0_RALPI</name>
<sequence length="242" mass="26594">MPVFVGVHGAWSGGWAWWRMHSLFLGKGIRFVMPTCTGLGERAHLLNPGIDLNTHIEDIVQVIEHEDLSDVVLVGHSYGGMVATGVAARVANRIRRLIYVDALLPEPGECALDLLPRVQSQGVLEAAQQKGFGWLIPPTPMPEDTPTRDLDLAATRRGPQPLHTFTSALPARDHASRLPATYVYCTRIGLYDSFGSSAARARGHSGWTFHELNATHNPHITMPERLVELLTQNIERSSNPSS</sequence>
<evidence type="ECO:0000313" key="2">
    <source>
        <dbReference type="EMBL" id="MBX3893503.1"/>
    </source>
</evidence>
<dbReference type="InterPro" id="IPR000073">
    <property type="entry name" value="AB_hydrolase_1"/>
</dbReference>
<proteinExistence type="predicted"/>
<comment type="caution">
    <text evidence="2">The sequence shown here is derived from an EMBL/GenBank/DDBJ whole genome shotgun (WGS) entry which is preliminary data.</text>
</comment>
<gene>
    <name evidence="2" type="ORF">DEE74_26905</name>
</gene>
<feature type="domain" description="AB hydrolase-1" evidence="1">
    <location>
        <begin position="5"/>
        <end position="228"/>
    </location>
</feature>
<reference evidence="2" key="1">
    <citation type="submission" date="2018-06" db="EMBL/GenBank/DDBJ databases">
        <authorList>
            <person name="O'Rourke A."/>
        </authorList>
    </citation>
    <scope>NUCLEOTIDE SEQUENCE</scope>
    <source>
        <strain evidence="2">132550021-3</strain>
    </source>
</reference>
<evidence type="ECO:0000313" key="3">
    <source>
        <dbReference type="Proteomes" id="UP001199322"/>
    </source>
</evidence>
<dbReference type="EMBL" id="QGBI01000044">
    <property type="protein sequence ID" value="MBX3893503.1"/>
    <property type="molecule type" value="Genomic_DNA"/>
</dbReference>
<keyword evidence="2" id="KW-0378">Hydrolase</keyword>
<dbReference type="InterPro" id="IPR052897">
    <property type="entry name" value="Sec-Metab_Biosynth_Hydrolase"/>
</dbReference>
<accession>A0AAW4QCH0</accession>
<evidence type="ECO:0000259" key="1">
    <source>
        <dbReference type="Pfam" id="PF12697"/>
    </source>
</evidence>
<dbReference type="InterPro" id="IPR029058">
    <property type="entry name" value="AB_hydrolase_fold"/>
</dbReference>
<organism evidence="2 3">
    <name type="scientific">Ralstonia pickettii</name>
    <name type="common">Burkholderia pickettii</name>
    <dbReference type="NCBI Taxonomy" id="329"/>
    <lineage>
        <taxon>Bacteria</taxon>
        <taxon>Pseudomonadati</taxon>
        <taxon>Pseudomonadota</taxon>
        <taxon>Betaproteobacteria</taxon>
        <taxon>Burkholderiales</taxon>
        <taxon>Burkholderiaceae</taxon>
        <taxon>Ralstonia</taxon>
    </lineage>
</organism>
<dbReference type="Gene3D" id="3.40.50.1820">
    <property type="entry name" value="alpha/beta hydrolase"/>
    <property type="match status" value="1"/>
</dbReference>
<dbReference type="GO" id="GO:0016787">
    <property type="term" value="F:hydrolase activity"/>
    <property type="evidence" value="ECO:0007669"/>
    <property type="project" value="UniProtKB-KW"/>
</dbReference>
<dbReference type="GeneID" id="60824969"/>